<evidence type="ECO:0000259" key="3">
    <source>
        <dbReference type="Pfam" id="PF09079"/>
    </source>
</evidence>
<keyword evidence="5" id="KW-1185">Reference proteome</keyword>
<dbReference type="InterPro" id="IPR036388">
    <property type="entry name" value="WH-like_DNA-bd_sf"/>
</dbReference>
<feature type="domain" description="Cdc6 C-terminal" evidence="3">
    <location>
        <begin position="18"/>
        <end position="91"/>
    </location>
</feature>
<reference evidence="6" key="1">
    <citation type="submission" date="2016-06" db="UniProtKB">
        <authorList>
            <consortium name="WormBaseParasite"/>
        </authorList>
    </citation>
    <scope>IDENTIFICATION</scope>
</reference>
<reference evidence="4 5" key="2">
    <citation type="submission" date="2018-11" db="EMBL/GenBank/DDBJ databases">
        <authorList>
            <consortium name="Pathogen Informatics"/>
        </authorList>
    </citation>
    <scope>NUCLEOTIDE SEQUENCE [LARGE SCALE GENOMIC DNA]</scope>
    <source>
        <strain evidence="4 5">Egypt</strain>
    </source>
</reference>
<dbReference type="Gene3D" id="1.10.10.10">
    <property type="entry name" value="Winged helix-like DNA-binding domain superfamily/Winged helix DNA-binding domain"/>
    <property type="match status" value="1"/>
</dbReference>
<sequence>MNRAQSIVTSGPNGVGKRMEDLPVHHKLIIVGCYLLRRQRGKQEVPFTELCETYGSICRNHKFTGLGESELVTICGLLESRGYLDFSVMKGNASTKRDTPARFRSVKLRLDDCTVQQLLSDDLFSRILSTTL</sequence>
<proteinExistence type="inferred from homology"/>
<name>A0A183A176_9TREM</name>
<dbReference type="EMBL" id="UZAN01002818">
    <property type="protein sequence ID" value="VDP27481.1"/>
    <property type="molecule type" value="Genomic_DNA"/>
</dbReference>
<dbReference type="WBParaSite" id="ECPE_0000071101-mRNA-1">
    <property type="protein sequence ID" value="ECPE_0000071101-mRNA-1"/>
    <property type="gene ID" value="ECPE_0000071101"/>
</dbReference>
<protein>
    <submittedName>
        <fullName evidence="6">Cdc6_C domain-containing protein</fullName>
    </submittedName>
</protein>
<dbReference type="SUPFAM" id="SSF46785">
    <property type="entry name" value="Winged helix' DNA-binding domain"/>
    <property type="match status" value="1"/>
</dbReference>
<dbReference type="Proteomes" id="UP000272942">
    <property type="component" value="Unassembled WGS sequence"/>
</dbReference>
<keyword evidence="2" id="KW-0235">DNA replication</keyword>
<dbReference type="GO" id="GO:0006260">
    <property type="term" value="P:DNA replication"/>
    <property type="evidence" value="ECO:0007669"/>
    <property type="project" value="UniProtKB-KW"/>
</dbReference>
<gene>
    <name evidence="4" type="ORF">ECPE_LOCUS711</name>
</gene>
<dbReference type="OrthoDB" id="1926878at2759"/>
<evidence type="ECO:0000313" key="5">
    <source>
        <dbReference type="Proteomes" id="UP000272942"/>
    </source>
</evidence>
<organism evidence="6">
    <name type="scientific">Echinostoma caproni</name>
    <dbReference type="NCBI Taxonomy" id="27848"/>
    <lineage>
        <taxon>Eukaryota</taxon>
        <taxon>Metazoa</taxon>
        <taxon>Spiralia</taxon>
        <taxon>Lophotrochozoa</taxon>
        <taxon>Platyhelminthes</taxon>
        <taxon>Trematoda</taxon>
        <taxon>Digenea</taxon>
        <taxon>Plagiorchiida</taxon>
        <taxon>Echinostomata</taxon>
        <taxon>Echinostomatoidea</taxon>
        <taxon>Echinostomatidae</taxon>
        <taxon>Echinostoma</taxon>
    </lineage>
</organism>
<dbReference type="AlphaFoldDB" id="A0A183A176"/>
<accession>A0A183A176</accession>
<evidence type="ECO:0000256" key="1">
    <source>
        <dbReference type="ARBA" id="ARBA00006184"/>
    </source>
</evidence>
<comment type="similarity">
    <text evidence="1">Belongs to the CDC6/cdc18 family.</text>
</comment>
<evidence type="ECO:0000313" key="4">
    <source>
        <dbReference type="EMBL" id="VDP27481.1"/>
    </source>
</evidence>
<evidence type="ECO:0000256" key="2">
    <source>
        <dbReference type="ARBA" id="ARBA00022705"/>
    </source>
</evidence>
<evidence type="ECO:0000313" key="6">
    <source>
        <dbReference type="WBParaSite" id="ECPE_0000071101-mRNA-1"/>
    </source>
</evidence>
<dbReference type="InterPro" id="IPR036390">
    <property type="entry name" value="WH_DNA-bd_sf"/>
</dbReference>
<dbReference type="Pfam" id="PF09079">
    <property type="entry name" value="WHD_Cdc6"/>
    <property type="match status" value="1"/>
</dbReference>
<dbReference type="InterPro" id="IPR015163">
    <property type="entry name" value="Cdc6_C"/>
</dbReference>